<protein>
    <recommendedName>
        <fullName evidence="1">RNase H type-1 domain-containing protein</fullName>
    </recommendedName>
</protein>
<dbReference type="PANTHER" id="PTHR47074:SF11">
    <property type="entry name" value="REVERSE TRANSCRIPTASE-LIKE PROTEIN"/>
    <property type="match status" value="1"/>
</dbReference>
<evidence type="ECO:0000313" key="2">
    <source>
        <dbReference type="EMBL" id="KAF5181183.1"/>
    </source>
</evidence>
<comment type="caution">
    <text evidence="2">The sequence shown here is derived from an EMBL/GenBank/DDBJ whole genome shotgun (WGS) entry which is preliminary data.</text>
</comment>
<dbReference type="PANTHER" id="PTHR47074">
    <property type="entry name" value="BNAC02G40300D PROTEIN"/>
    <property type="match status" value="1"/>
</dbReference>
<dbReference type="InterPro" id="IPR052929">
    <property type="entry name" value="RNase_H-like_EbsB-rel"/>
</dbReference>
<dbReference type="Proteomes" id="UP000554482">
    <property type="component" value="Unassembled WGS sequence"/>
</dbReference>
<proteinExistence type="predicted"/>
<dbReference type="OrthoDB" id="690769at2759"/>
<evidence type="ECO:0000259" key="1">
    <source>
        <dbReference type="Pfam" id="PF13456"/>
    </source>
</evidence>
<dbReference type="EMBL" id="JABWDY010036473">
    <property type="protein sequence ID" value="KAF5181183.1"/>
    <property type="molecule type" value="Genomic_DNA"/>
</dbReference>
<dbReference type="GO" id="GO:0004523">
    <property type="term" value="F:RNA-DNA hybrid ribonuclease activity"/>
    <property type="evidence" value="ECO:0007669"/>
    <property type="project" value="InterPro"/>
</dbReference>
<dbReference type="Pfam" id="PF13456">
    <property type="entry name" value="RVT_3"/>
    <property type="match status" value="1"/>
</dbReference>
<accession>A0A7J6V8A0</accession>
<sequence>MTVTSPCPIWIPPKPGHVKINVDIAFQSEESNIGIDMIIRDGNGNFMHAGIESGNAGSATEAESARRGIQQHMIRMERESDNLSVVNYLNRKQTNIWRKP</sequence>
<dbReference type="GO" id="GO:0003676">
    <property type="term" value="F:nucleic acid binding"/>
    <property type="evidence" value="ECO:0007669"/>
    <property type="project" value="InterPro"/>
</dbReference>
<name>A0A7J6V8A0_THATH</name>
<reference evidence="2 3" key="1">
    <citation type="submission" date="2020-06" db="EMBL/GenBank/DDBJ databases">
        <title>Transcriptomic and genomic resources for Thalictrum thalictroides and T. hernandezii: Facilitating candidate gene discovery in an emerging model plant lineage.</title>
        <authorList>
            <person name="Arias T."/>
            <person name="Riano-Pachon D.M."/>
            <person name="Di Stilio V.S."/>
        </authorList>
    </citation>
    <scope>NUCLEOTIDE SEQUENCE [LARGE SCALE GENOMIC DNA]</scope>
    <source>
        <strain evidence="3">cv. WT478/WT964</strain>
        <tissue evidence="2">Leaves</tissue>
    </source>
</reference>
<organism evidence="2 3">
    <name type="scientific">Thalictrum thalictroides</name>
    <name type="common">Rue-anemone</name>
    <name type="synonym">Anemone thalictroides</name>
    <dbReference type="NCBI Taxonomy" id="46969"/>
    <lineage>
        <taxon>Eukaryota</taxon>
        <taxon>Viridiplantae</taxon>
        <taxon>Streptophyta</taxon>
        <taxon>Embryophyta</taxon>
        <taxon>Tracheophyta</taxon>
        <taxon>Spermatophyta</taxon>
        <taxon>Magnoliopsida</taxon>
        <taxon>Ranunculales</taxon>
        <taxon>Ranunculaceae</taxon>
        <taxon>Thalictroideae</taxon>
        <taxon>Thalictrum</taxon>
    </lineage>
</organism>
<gene>
    <name evidence="2" type="ORF">FRX31_029227</name>
</gene>
<dbReference type="InterPro" id="IPR002156">
    <property type="entry name" value="RNaseH_domain"/>
</dbReference>
<evidence type="ECO:0000313" key="3">
    <source>
        <dbReference type="Proteomes" id="UP000554482"/>
    </source>
</evidence>
<feature type="domain" description="RNase H type-1" evidence="1">
    <location>
        <begin position="21"/>
        <end position="94"/>
    </location>
</feature>
<keyword evidence="3" id="KW-1185">Reference proteome</keyword>
<dbReference type="AlphaFoldDB" id="A0A7J6V8A0"/>